<accession>A0ABU3ZQR7</accession>
<reference evidence="1 2" key="1">
    <citation type="submission" date="2023-10" db="EMBL/GenBank/DDBJ databases">
        <title>Marine bacteria isolated from horseshoe crab.</title>
        <authorList>
            <person name="Cheng T.H."/>
        </authorList>
    </citation>
    <scope>NUCLEOTIDE SEQUENCE [LARGE SCALE GENOMIC DNA]</scope>
    <source>
        <strain evidence="1 2">HSC6</strain>
    </source>
</reference>
<dbReference type="RefSeq" id="WP_317525206.1">
    <property type="nucleotide sequence ID" value="NZ_JAWJZI010000030.1"/>
</dbReference>
<dbReference type="InterPro" id="IPR021242">
    <property type="entry name" value="DUF2799"/>
</dbReference>
<dbReference type="Proteomes" id="UP001186452">
    <property type="component" value="Unassembled WGS sequence"/>
</dbReference>
<evidence type="ECO:0000313" key="2">
    <source>
        <dbReference type="Proteomes" id="UP001186452"/>
    </source>
</evidence>
<keyword evidence="2" id="KW-1185">Reference proteome</keyword>
<organism evidence="1 2">
    <name type="scientific">Photobacterium rosenbergii</name>
    <dbReference type="NCBI Taxonomy" id="294936"/>
    <lineage>
        <taxon>Bacteria</taxon>
        <taxon>Pseudomonadati</taxon>
        <taxon>Pseudomonadota</taxon>
        <taxon>Gammaproteobacteria</taxon>
        <taxon>Vibrionales</taxon>
        <taxon>Vibrionaceae</taxon>
        <taxon>Photobacterium</taxon>
    </lineage>
</organism>
<comment type="caution">
    <text evidence="1">The sequence shown here is derived from an EMBL/GenBank/DDBJ whole genome shotgun (WGS) entry which is preliminary data.</text>
</comment>
<dbReference type="PROSITE" id="PS51257">
    <property type="entry name" value="PROKAR_LIPOPROTEIN"/>
    <property type="match status" value="1"/>
</dbReference>
<protein>
    <submittedName>
        <fullName evidence="1">DUF2799 domain-containing protein</fullName>
    </submittedName>
</protein>
<name>A0ABU3ZQR7_9GAMM</name>
<dbReference type="Pfam" id="PF10973">
    <property type="entry name" value="DUF2799"/>
    <property type="match status" value="1"/>
</dbReference>
<dbReference type="EMBL" id="JAWJZI010000030">
    <property type="protein sequence ID" value="MDV5172407.1"/>
    <property type="molecule type" value="Genomic_DNA"/>
</dbReference>
<proteinExistence type="predicted"/>
<gene>
    <name evidence="1" type="ORF">R2X38_25725</name>
</gene>
<evidence type="ECO:0000313" key="1">
    <source>
        <dbReference type="EMBL" id="MDV5172407.1"/>
    </source>
</evidence>
<sequence length="126" mass="14129">MKLLTPILVTLSLLGCSSTDTELAKDNQWELLGFKDGTNGQHQRSSTELTFLNVVDKSQVEKYNNGFVRGNAEYCDVESIYESGLNGAKYNGQCRHLANEPEIVSAWHEGYEEYLVTESMLEITSD</sequence>